<evidence type="ECO:0000256" key="2">
    <source>
        <dbReference type="ARBA" id="ARBA00006991"/>
    </source>
</evidence>
<keyword evidence="3" id="KW-0479">Metal-binding</keyword>
<feature type="compositionally biased region" description="Low complexity" evidence="10">
    <location>
        <begin position="167"/>
        <end position="187"/>
    </location>
</feature>
<sequence length="336" mass="37293">MDANASLLAPADPGTARETAPTDRPPQPTSQLHEVKLDAADEKTSLHEELNLNDDGPEGLRPTERTDARRDRPPRHSDPLYRADQVDQDEKVTPHHAVTVTDGAESSGSGEDGQLLVAGSYSLRAGQSYASRDGGEGGHRDDDDLEQHPESNGEDGEDGEALQQQPEDGGQESAGEAEAAGDSSGSEQPKDQVQRKRRNRLPTGRVHGGQGSYKCNECQRCFKRKNDLAKHVKTHTGKRSYECDICHKRYSSQGNLVTHVRTHTGEKPYECDFCNKHFAQKGDLAKHVRTHSGEKPFECGTCHKRFSRKYILDIHIKTHTGERPYECVICHKRFIN</sequence>
<keyword evidence="12" id="KW-1185">Reference proteome</keyword>
<name>A0A9C6X712_FRAOC</name>
<dbReference type="SMART" id="SM00355">
    <property type="entry name" value="ZnF_C2H2"/>
    <property type="match status" value="4"/>
</dbReference>
<dbReference type="InterPro" id="IPR013087">
    <property type="entry name" value="Znf_C2H2_type"/>
</dbReference>
<evidence type="ECO:0000259" key="11">
    <source>
        <dbReference type="PROSITE" id="PS50157"/>
    </source>
</evidence>
<gene>
    <name evidence="13" type="primary">LOC127751184</name>
</gene>
<keyword evidence="5 9" id="KW-0863">Zinc-finger</keyword>
<dbReference type="Gene3D" id="3.30.160.60">
    <property type="entry name" value="Classic Zinc Finger"/>
    <property type="match status" value="5"/>
</dbReference>
<comment type="similarity">
    <text evidence="2">Belongs to the krueppel C2H2-type zinc-finger protein family.</text>
</comment>
<dbReference type="PANTHER" id="PTHR16515:SF49">
    <property type="entry name" value="GASTRULA ZINC FINGER PROTEIN XLCGF49.1-LIKE-RELATED"/>
    <property type="match status" value="1"/>
</dbReference>
<evidence type="ECO:0000256" key="9">
    <source>
        <dbReference type="PROSITE-ProRule" id="PRU00042"/>
    </source>
</evidence>
<dbReference type="GO" id="GO:0006355">
    <property type="term" value="P:regulation of DNA-templated transcription"/>
    <property type="evidence" value="ECO:0007669"/>
    <property type="project" value="UniProtKB-ARBA"/>
</dbReference>
<keyword evidence="8" id="KW-0539">Nucleus</keyword>
<keyword evidence="4" id="KW-0677">Repeat</keyword>
<dbReference type="PANTHER" id="PTHR16515">
    <property type="entry name" value="PR DOMAIN ZINC FINGER PROTEIN"/>
    <property type="match status" value="1"/>
</dbReference>
<dbReference type="GO" id="GO:0003677">
    <property type="term" value="F:DNA binding"/>
    <property type="evidence" value="ECO:0007669"/>
    <property type="project" value="UniProtKB-KW"/>
</dbReference>
<evidence type="ECO:0000256" key="5">
    <source>
        <dbReference type="ARBA" id="ARBA00022771"/>
    </source>
</evidence>
<evidence type="ECO:0000256" key="6">
    <source>
        <dbReference type="ARBA" id="ARBA00022833"/>
    </source>
</evidence>
<feature type="region of interest" description="Disordered" evidence="10">
    <location>
        <begin position="1"/>
        <end position="212"/>
    </location>
</feature>
<feature type="domain" description="C2H2-type" evidence="11">
    <location>
        <begin position="297"/>
        <end position="324"/>
    </location>
</feature>
<dbReference type="GO" id="GO:0005634">
    <property type="term" value="C:nucleus"/>
    <property type="evidence" value="ECO:0007669"/>
    <property type="project" value="UniProtKB-SubCell"/>
</dbReference>
<dbReference type="Pfam" id="PF00096">
    <property type="entry name" value="zf-C2H2"/>
    <property type="match status" value="4"/>
</dbReference>
<dbReference type="InterPro" id="IPR050331">
    <property type="entry name" value="Zinc_finger"/>
</dbReference>
<dbReference type="InterPro" id="IPR036236">
    <property type="entry name" value="Znf_C2H2_sf"/>
</dbReference>
<dbReference type="SUPFAM" id="SSF57667">
    <property type="entry name" value="beta-beta-alpha zinc fingers"/>
    <property type="match status" value="3"/>
</dbReference>
<proteinExistence type="inferred from homology"/>
<feature type="domain" description="C2H2-type" evidence="11">
    <location>
        <begin position="213"/>
        <end position="240"/>
    </location>
</feature>
<evidence type="ECO:0000256" key="8">
    <source>
        <dbReference type="ARBA" id="ARBA00023242"/>
    </source>
</evidence>
<feature type="compositionally biased region" description="Basic and acidic residues" evidence="10">
    <location>
        <begin position="33"/>
        <end position="50"/>
    </location>
</feature>
<feature type="domain" description="C2H2-type" evidence="11">
    <location>
        <begin position="269"/>
        <end position="296"/>
    </location>
</feature>
<evidence type="ECO:0000256" key="4">
    <source>
        <dbReference type="ARBA" id="ARBA00022737"/>
    </source>
</evidence>
<dbReference type="OrthoDB" id="6077919at2759"/>
<dbReference type="KEGG" id="foc:127751184"/>
<evidence type="ECO:0000313" key="12">
    <source>
        <dbReference type="Proteomes" id="UP000504606"/>
    </source>
</evidence>
<feature type="compositionally biased region" description="Basic and acidic residues" evidence="10">
    <location>
        <begin position="133"/>
        <end position="151"/>
    </location>
</feature>
<evidence type="ECO:0000256" key="1">
    <source>
        <dbReference type="ARBA" id="ARBA00004123"/>
    </source>
</evidence>
<evidence type="ECO:0000256" key="10">
    <source>
        <dbReference type="SAM" id="MobiDB-lite"/>
    </source>
</evidence>
<dbReference type="AlphaFoldDB" id="A0A9C6X712"/>
<feature type="compositionally biased region" description="Basic and acidic residues" evidence="10">
    <location>
        <begin position="61"/>
        <end position="93"/>
    </location>
</feature>
<dbReference type="GeneID" id="127751184"/>
<dbReference type="FunFam" id="3.30.160.60:FF:000557">
    <property type="entry name" value="zinc finger and SCAN domain-containing protein 29"/>
    <property type="match status" value="1"/>
</dbReference>
<feature type="compositionally biased region" description="Low complexity" evidence="10">
    <location>
        <begin position="102"/>
        <end position="113"/>
    </location>
</feature>
<dbReference type="GO" id="GO:0008270">
    <property type="term" value="F:zinc ion binding"/>
    <property type="evidence" value="ECO:0007669"/>
    <property type="project" value="UniProtKB-KW"/>
</dbReference>
<keyword evidence="7" id="KW-0238">DNA-binding</keyword>
<dbReference type="FunFam" id="3.30.160.60:FF:002343">
    <property type="entry name" value="Zinc finger protein 33A"/>
    <property type="match status" value="2"/>
</dbReference>
<keyword evidence="6" id="KW-0862">Zinc</keyword>
<dbReference type="PROSITE" id="PS50157">
    <property type="entry name" value="ZINC_FINGER_C2H2_2"/>
    <property type="match status" value="4"/>
</dbReference>
<evidence type="ECO:0000256" key="3">
    <source>
        <dbReference type="ARBA" id="ARBA00022723"/>
    </source>
</evidence>
<reference evidence="13" key="1">
    <citation type="submission" date="2025-08" db="UniProtKB">
        <authorList>
            <consortium name="RefSeq"/>
        </authorList>
    </citation>
    <scope>IDENTIFICATION</scope>
    <source>
        <tissue evidence="13">Whole organism</tissue>
    </source>
</reference>
<protein>
    <submittedName>
        <fullName evidence="13">Zinc finger protein 157-like</fullName>
    </submittedName>
</protein>
<accession>A0A9C6X712</accession>
<dbReference type="FunFam" id="3.30.160.60:FF:001498">
    <property type="entry name" value="Zinc finger protein 404"/>
    <property type="match status" value="1"/>
</dbReference>
<dbReference type="Proteomes" id="UP000504606">
    <property type="component" value="Unplaced"/>
</dbReference>
<comment type="subcellular location">
    <subcellularLocation>
        <location evidence="1">Nucleus</location>
    </subcellularLocation>
</comment>
<evidence type="ECO:0000256" key="7">
    <source>
        <dbReference type="ARBA" id="ARBA00023125"/>
    </source>
</evidence>
<dbReference type="RefSeq" id="XP_052130269.1">
    <property type="nucleotide sequence ID" value="XM_052274309.1"/>
</dbReference>
<evidence type="ECO:0000313" key="13">
    <source>
        <dbReference type="RefSeq" id="XP_052130269.1"/>
    </source>
</evidence>
<feature type="domain" description="C2H2-type" evidence="11">
    <location>
        <begin position="241"/>
        <end position="268"/>
    </location>
</feature>
<organism evidence="12 13">
    <name type="scientific">Frankliniella occidentalis</name>
    <name type="common">Western flower thrips</name>
    <name type="synonym">Euthrips occidentalis</name>
    <dbReference type="NCBI Taxonomy" id="133901"/>
    <lineage>
        <taxon>Eukaryota</taxon>
        <taxon>Metazoa</taxon>
        <taxon>Ecdysozoa</taxon>
        <taxon>Arthropoda</taxon>
        <taxon>Hexapoda</taxon>
        <taxon>Insecta</taxon>
        <taxon>Pterygota</taxon>
        <taxon>Neoptera</taxon>
        <taxon>Paraneoptera</taxon>
        <taxon>Thysanoptera</taxon>
        <taxon>Terebrantia</taxon>
        <taxon>Thripoidea</taxon>
        <taxon>Thripidae</taxon>
        <taxon>Frankliniella</taxon>
    </lineage>
</organism>
<dbReference type="PROSITE" id="PS00028">
    <property type="entry name" value="ZINC_FINGER_C2H2_1"/>
    <property type="match status" value="4"/>
</dbReference>